<feature type="binding site" evidence="10">
    <location>
        <position position="175"/>
    </location>
    <ligand>
        <name>Mg(2+)</name>
        <dbReference type="ChEBI" id="CHEBI:18420"/>
    </ligand>
</feature>
<keyword evidence="5 10" id="KW-0479">Metal-binding</keyword>
<sequence>MGILDDRYTGPEDIKNLSLEELRDLSHEIRTFLVESVSKTGGHLAPNLGVVELTISLFNVFDLEKDKIIYDVGHQSYVHKILTGRKGEFHSLRQFGGLSGFPKREESKYDVFDTGHSSTSVSAALGIARARDLMQEDFQVVAVIGDGALTGGMALEALNDVGDKKTDLIVVLNDNQMSISQNVGGISTYLSQLRAFPNYERAKKEVQVIVEKMPLGKSINRSMDKVKEGIKSMLLPDMLFENMGLTYLGPVDGHNIREVSKLLKIAKEIKGPKLVHVLTKKGKGYHSSEQRPDKFHGTPPFNKENGKAKDSASLNYSKMFGNTLVEMAMNNNKIVAVVAAMPDGTGLGGFRDLFPDRLFDVGIAEQHAVTLSAGLAVGGMKPYVALYSTFLQRAYDQVIHDVCLQKLPVTLCIDRAGLVGDDGETHQGILDLSFLTPVPNLTIMAPKSMEELRQMLYFSETFNGPLAIRYPRGGDENGIDLPPLKNFEPGKFEVLKEGREGFIYATGKMVARAMILSEKMEKQGVHYGVVNGVFIKPVDHELIRSHLDKGYKIITLEDNMVHGGFGSMILESAMGHFMAGNVLTFGFRDQFVEQGSVEKLYEVHGLGYVELSNRILAFTGEKNE</sequence>
<evidence type="ECO:0000256" key="5">
    <source>
        <dbReference type="ARBA" id="ARBA00022723"/>
    </source>
</evidence>
<organism evidence="13 14">
    <name type="scientific">Proteiniclasticum ruminis</name>
    <dbReference type="NCBI Taxonomy" id="398199"/>
    <lineage>
        <taxon>Bacteria</taxon>
        <taxon>Bacillati</taxon>
        <taxon>Bacillota</taxon>
        <taxon>Clostridia</taxon>
        <taxon>Eubacteriales</taxon>
        <taxon>Clostridiaceae</taxon>
        <taxon>Proteiniclasticum</taxon>
    </lineage>
</organism>
<accession>A0A1G8MXF9</accession>
<feature type="binding site" evidence="10">
    <location>
        <position position="285"/>
    </location>
    <ligand>
        <name>thiamine diphosphate</name>
        <dbReference type="ChEBI" id="CHEBI:58937"/>
    </ligand>
</feature>
<dbReference type="Gene3D" id="3.40.50.970">
    <property type="match status" value="2"/>
</dbReference>
<dbReference type="Pfam" id="PF02779">
    <property type="entry name" value="Transket_pyr"/>
    <property type="match status" value="1"/>
</dbReference>
<evidence type="ECO:0000256" key="7">
    <source>
        <dbReference type="ARBA" id="ARBA00022977"/>
    </source>
</evidence>
<dbReference type="InterPro" id="IPR005477">
    <property type="entry name" value="Dxylulose-5-P_synthase"/>
</dbReference>
<dbReference type="Pfam" id="PF13292">
    <property type="entry name" value="DXP_synthase_N"/>
    <property type="match status" value="1"/>
</dbReference>
<feature type="binding site" evidence="10">
    <location>
        <begin position="147"/>
        <end position="148"/>
    </location>
    <ligand>
        <name>thiamine diphosphate</name>
        <dbReference type="ChEBI" id="CHEBI:58937"/>
    </ligand>
</feature>
<dbReference type="RefSeq" id="WP_031576349.1">
    <property type="nucleotide sequence ID" value="NZ_FNDZ01000004.1"/>
</dbReference>
<dbReference type="PANTHER" id="PTHR43322">
    <property type="entry name" value="1-D-DEOXYXYLULOSE 5-PHOSPHATE SYNTHASE-RELATED"/>
    <property type="match status" value="1"/>
</dbReference>
<comment type="pathway">
    <text evidence="1 10">Metabolic intermediate biosynthesis; 1-deoxy-D-xylulose 5-phosphate biosynthesis; 1-deoxy-D-xylulose 5-phosphate from D-glyceraldehyde 3-phosphate and pyruvate: step 1/1.</text>
</comment>
<dbReference type="CDD" id="cd02007">
    <property type="entry name" value="TPP_DXS"/>
    <property type="match status" value="1"/>
</dbReference>
<dbReference type="GO" id="GO:0030976">
    <property type="term" value="F:thiamine pyrophosphate binding"/>
    <property type="evidence" value="ECO:0007669"/>
    <property type="project" value="UniProtKB-UniRule"/>
</dbReference>
<evidence type="ECO:0000256" key="9">
    <source>
        <dbReference type="ARBA" id="ARBA00023229"/>
    </source>
</evidence>
<dbReference type="InterPro" id="IPR029061">
    <property type="entry name" value="THDP-binding"/>
</dbReference>
<dbReference type="GO" id="GO:0008661">
    <property type="term" value="F:1-deoxy-D-xylulose-5-phosphate synthase activity"/>
    <property type="evidence" value="ECO:0007669"/>
    <property type="project" value="UniProtKB-UniRule"/>
</dbReference>
<evidence type="ECO:0000256" key="4">
    <source>
        <dbReference type="ARBA" id="ARBA00022679"/>
    </source>
</evidence>
<comment type="subunit">
    <text evidence="3 10">Homodimer.</text>
</comment>
<dbReference type="EC" id="2.2.1.7" evidence="10"/>
<evidence type="ECO:0000256" key="3">
    <source>
        <dbReference type="ARBA" id="ARBA00011738"/>
    </source>
</evidence>
<dbReference type="SMART" id="SM00861">
    <property type="entry name" value="Transket_pyr"/>
    <property type="match status" value="1"/>
</dbReference>
<dbReference type="NCBIfam" id="TIGR00204">
    <property type="entry name" value="dxs"/>
    <property type="match status" value="1"/>
</dbReference>
<dbReference type="GO" id="GO:0009228">
    <property type="term" value="P:thiamine biosynthetic process"/>
    <property type="evidence" value="ECO:0007669"/>
    <property type="project" value="UniProtKB-UniRule"/>
</dbReference>
<feature type="domain" description="Transketolase-like pyrimidine-binding" evidence="12">
    <location>
        <begin position="314"/>
        <end position="477"/>
    </location>
</feature>
<keyword evidence="7 10" id="KW-0784">Thiamine biosynthesis</keyword>
<evidence type="ECO:0000313" key="14">
    <source>
        <dbReference type="Proteomes" id="UP000183255"/>
    </source>
</evidence>
<keyword evidence="6 10" id="KW-0460">Magnesium</keyword>
<dbReference type="InterPro" id="IPR049557">
    <property type="entry name" value="Transketolase_CS"/>
</dbReference>
<dbReference type="Gene3D" id="3.40.50.920">
    <property type="match status" value="1"/>
</dbReference>
<protein>
    <recommendedName>
        <fullName evidence="10">1-deoxy-D-xylulose-5-phosphate synthase</fullName>
        <ecNumber evidence="10">2.2.1.7</ecNumber>
    </recommendedName>
    <alternativeName>
        <fullName evidence="10">1-deoxyxylulose-5-phosphate synthase</fullName>
        <shortName evidence="10">DXP synthase</shortName>
        <shortName evidence="10">DXPS</shortName>
    </alternativeName>
</protein>
<keyword evidence="9 10" id="KW-0414">Isoprene biosynthesis</keyword>
<evidence type="ECO:0000256" key="6">
    <source>
        <dbReference type="ARBA" id="ARBA00022842"/>
    </source>
</evidence>
<evidence type="ECO:0000259" key="12">
    <source>
        <dbReference type="SMART" id="SM00861"/>
    </source>
</evidence>
<dbReference type="NCBIfam" id="NF003933">
    <property type="entry name" value="PRK05444.2-2"/>
    <property type="match status" value="1"/>
</dbReference>
<evidence type="ECO:0000256" key="11">
    <source>
        <dbReference type="SAM" id="MobiDB-lite"/>
    </source>
</evidence>
<comment type="catalytic activity">
    <reaction evidence="10">
        <text>D-glyceraldehyde 3-phosphate + pyruvate + H(+) = 1-deoxy-D-xylulose 5-phosphate + CO2</text>
        <dbReference type="Rhea" id="RHEA:12605"/>
        <dbReference type="ChEBI" id="CHEBI:15361"/>
        <dbReference type="ChEBI" id="CHEBI:15378"/>
        <dbReference type="ChEBI" id="CHEBI:16526"/>
        <dbReference type="ChEBI" id="CHEBI:57792"/>
        <dbReference type="ChEBI" id="CHEBI:59776"/>
        <dbReference type="EC" id="2.2.1.7"/>
    </reaction>
</comment>
<dbReference type="Pfam" id="PF02780">
    <property type="entry name" value="Transketolase_C"/>
    <property type="match status" value="1"/>
</dbReference>
<dbReference type="SUPFAM" id="SSF52922">
    <property type="entry name" value="TK C-terminal domain-like"/>
    <property type="match status" value="1"/>
</dbReference>
<feature type="binding site" evidence="10">
    <location>
        <position position="74"/>
    </location>
    <ligand>
        <name>thiamine diphosphate</name>
        <dbReference type="ChEBI" id="CHEBI:58937"/>
    </ligand>
</feature>
<feature type="binding site" evidence="10">
    <location>
        <position position="365"/>
    </location>
    <ligand>
        <name>thiamine diphosphate</name>
        <dbReference type="ChEBI" id="CHEBI:58937"/>
    </ligand>
</feature>
<proteinExistence type="inferred from homology"/>
<dbReference type="GO" id="GO:0005829">
    <property type="term" value="C:cytosol"/>
    <property type="evidence" value="ECO:0007669"/>
    <property type="project" value="TreeGrafter"/>
</dbReference>
<dbReference type="PROSITE" id="PS00801">
    <property type="entry name" value="TRANSKETOLASE_1"/>
    <property type="match status" value="1"/>
</dbReference>
<evidence type="ECO:0000256" key="2">
    <source>
        <dbReference type="ARBA" id="ARBA00011081"/>
    </source>
</evidence>
<dbReference type="InterPro" id="IPR033248">
    <property type="entry name" value="Transketolase_C"/>
</dbReference>
<dbReference type="HAMAP" id="MF_00315">
    <property type="entry name" value="DXP_synth"/>
    <property type="match status" value="1"/>
</dbReference>
<feature type="region of interest" description="Disordered" evidence="11">
    <location>
        <begin position="283"/>
        <end position="308"/>
    </location>
</feature>
<keyword evidence="4 10" id="KW-0808">Transferase</keyword>
<dbReference type="PANTHER" id="PTHR43322:SF5">
    <property type="entry name" value="1-DEOXY-D-XYLULOSE-5-PHOSPHATE SYNTHASE, CHLOROPLASTIC"/>
    <property type="match status" value="1"/>
</dbReference>
<evidence type="ECO:0000256" key="10">
    <source>
        <dbReference type="HAMAP-Rule" id="MF_00315"/>
    </source>
</evidence>
<feature type="compositionally biased region" description="Basic and acidic residues" evidence="11">
    <location>
        <begin position="286"/>
        <end position="296"/>
    </location>
</feature>
<keyword evidence="8 10" id="KW-0786">Thiamine pyrophosphate</keyword>
<name>A0A1G8MXF9_9CLOT</name>
<feature type="binding site" evidence="10">
    <location>
        <position position="175"/>
    </location>
    <ligand>
        <name>thiamine diphosphate</name>
        <dbReference type="ChEBI" id="CHEBI:58937"/>
    </ligand>
</feature>
<evidence type="ECO:0000256" key="8">
    <source>
        <dbReference type="ARBA" id="ARBA00023052"/>
    </source>
</evidence>
<feature type="binding site" evidence="10">
    <location>
        <begin position="115"/>
        <end position="117"/>
    </location>
    <ligand>
        <name>thiamine diphosphate</name>
        <dbReference type="ChEBI" id="CHEBI:58937"/>
    </ligand>
</feature>
<dbReference type="SUPFAM" id="SSF52518">
    <property type="entry name" value="Thiamin diphosphate-binding fold (THDP-binding)"/>
    <property type="match status" value="2"/>
</dbReference>
<comment type="cofactor">
    <cofactor evidence="10">
        <name>Mg(2+)</name>
        <dbReference type="ChEBI" id="CHEBI:18420"/>
    </cofactor>
    <text evidence="10">Binds 1 Mg(2+) ion per subunit.</text>
</comment>
<dbReference type="GO" id="GO:0000287">
    <property type="term" value="F:magnesium ion binding"/>
    <property type="evidence" value="ECO:0007669"/>
    <property type="project" value="UniProtKB-UniRule"/>
</dbReference>
<dbReference type="EMBL" id="FNDZ01000004">
    <property type="protein sequence ID" value="SDI72000.1"/>
    <property type="molecule type" value="Genomic_DNA"/>
</dbReference>
<evidence type="ECO:0000313" key="13">
    <source>
        <dbReference type="EMBL" id="SDI72000.1"/>
    </source>
</evidence>
<dbReference type="InterPro" id="IPR009014">
    <property type="entry name" value="Transketo_C/PFOR_II"/>
</dbReference>
<dbReference type="GO" id="GO:0019288">
    <property type="term" value="P:isopentenyl diphosphate biosynthetic process, methylerythritol 4-phosphate pathway"/>
    <property type="evidence" value="ECO:0007669"/>
    <property type="project" value="TreeGrafter"/>
</dbReference>
<comment type="function">
    <text evidence="10">Catalyzes the acyloin condensation reaction between C atoms 2 and 3 of pyruvate and glyceraldehyde 3-phosphate to yield 1-deoxy-D-xylulose-5-phosphate (DXP).</text>
</comment>
<dbReference type="AlphaFoldDB" id="A0A1G8MXF9"/>
<reference evidence="13 14" key="1">
    <citation type="submission" date="2016-10" db="EMBL/GenBank/DDBJ databases">
        <authorList>
            <person name="de Groot N.N."/>
        </authorList>
    </citation>
    <scope>NUCLEOTIDE SEQUENCE [LARGE SCALE GENOMIC DNA]</scope>
    <source>
        <strain evidence="13 14">CGMCC 1.5058</strain>
    </source>
</reference>
<dbReference type="CDD" id="cd07033">
    <property type="entry name" value="TPP_PYR_DXS_TK_like"/>
    <property type="match status" value="1"/>
</dbReference>
<dbReference type="GO" id="GO:0016114">
    <property type="term" value="P:terpenoid biosynthetic process"/>
    <property type="evidence" value="ECO:0007669"/>
    <property type="project" value="UniProtKB-UniRule"/>
</dbReference>
<dbReference type="Proteomes" id="UP000183255">
    <property type="component" value="Unassembled WGS sequence"/>
</dbReference>
<gene>
    <name evidence="10" type="primary">dxs</name>
    <name evidence="13" type="ORF">SAMN05421804_10412</name>
</gene>
<dbReference type="InterPro" id="IPR005475">
    <property type="entry name" value="Transketolase-like_Pyr-bd"/>
</dbReference>
<comment type="similarity">
    <text evidence="2 10">Belongs to the transketolase family. DXPS subfamily.</text>
</comment>
<dbReference type="UniPathway" id="UPA00064">
    <property type="reaction ID" value="UER00091"/>
</dbReference>
<feature type="binding site" evidence="10">
    <location>
        <position position="146"/>
    </location>
    <ligand>
        <name>Mg(2+)</name>
        <dbReference type="ChEBI" id="CHEBI:18420"/>
    </ligand>
</feature>
<comment type="cofactor">
    <cofactor evidence="10">
        <name>thiamine diphosphate</name>
        <dbReference type="ChEBI" id="CHEBI:58937"/>
    </cofactor>
    <text evidence="10">Binds 1 thiamine pyrophosphate per subunit.</text>
</comment>
<evidence type="ECO:0000256" key="1">
    <source>
        <dbReference type="ARBA" id="ARBA00004980"/>
    </source>
</evidence>
<dbReference type="FunFam" id="3.40.50.970:FF:000005">
    <property type="entry name" value="1-deoxy-D-xylulose-5-phosphate synthase"/>
    <property type="match status" value="1"/>
</dbReference>